<dbReference type="AlphaFoldDB" id="A0A2A2L9H4"/>
<feature type="region of interest" description="Disordered" evidence="1">
    <location>
        <begin position="92"/>
        <end position="113"/>
    </location>
</feature>
<gene>
    <name evidence="3" type="ORF">WR25_21992</name>
</gene>
<dbReference type="Proteomes" id="UP000218231">
    <property type="component" value="Unassembled WGS sequence"/>
</dbReference>
<accession>A0A2A2L9H4</accession>
<sequence length="164" mass="17896">MEKDMVDFLIVIGVLSFGILGGIGLLIWYFKPVRDFVIRIARCGRKKKKNADVEQAAPKRSTIRVVTGPITSPGSPVGNGFYVKPPARRVFSAPTQDAPQSSTPASPKSTATSPREVKQFIYIVPKRSTYLEHQKLAQQLSNGSTKSSNLASVMSACSNKRQSI</sequence>
<evidence type="ECO:0000256" key="2">
    <source>
        <dbReference type="SAM" id="Phobius"/>
    </source>
</evidence>
<organism evidence="3 4">
    <name type="scientific">Diploscapter pachys</name>
    <dbReference type="NCBI Taxonomy" id="2018661"/>
    <lineage>
        <taxon>Eukaryota</taxon>
        <taxon>Metazoa</taxon>
        <taxon>Ecdysozoa</taxon>
        <taxon>Nematoda</taxon>
        <taxon>Chromadorea</taxon>
        <taxon>Rhabditida</taxon>
        <taxon>Rhabditina</taxon>
        <taxon>Rhabditomorpha</taxon>
        <taxon>Rhabditoidea</taxon>
        <taxon>Rhabditidae</taxon>
        <taxon>Diploscapter</taxon>
    </lineage>
</organism>
<feature type="compositionally biased region" description="Low complexity" evidence="1">
    <location>
        <begin position="98"/>
        <end position="113"/>
    </location>
</feature>
<keyword evidence="4" id="KW-1185">Reference proteome</keyword>
<reference evidence="3 4" key="1">
    <citation type="journal article" date="2017" name="Curr. Biol.">
        <title>Genome architecture and evolution of a unichromosomal asexual nematode.</title>
        <authorList>
            <person name="Fradin H."/>
            <person name="Zegar C."/>
            <person name="Gutwein M."/>
            <person name="Lucas J."/>
            <person name="Kovtun M."/>
            <person name="Corcoran D."/>
            <person name="Baugh L.R."/>
            <person name="Kiontke K."/>
            <person name="Gunsalus K."/>
            <person name="Fitch D.H."/>
            <person name="Piano F."/>
        </authorList>
    </citation>
    <scope>NUCLEOTIDE SEQUENCE [LARGE SCALE GENOMIC DNA]</scope>
    <source>
        <strain evidence="3">PF1309</strain>
    </source>
</reference>
<keyword evidence="2" id="KW-1133">Transmembrane helix</keyword>
<evidence type="ECO:0000256" key="1">
    <source>
        <dbReference type="SAM" id="MobiDB-lite"/>
    </source>
</evidence>
<evidence type="ECO:0000313" key="4">
    <source>
        <dbReference type="Proteomes" id="UP000218231"/>
    </source>
</evidence>
<comment type="caution">
    <text evidence="3">The sequence shown here is derived from an EMBL/GenBank/DDBJ whole genome shotgun (WGS) entry which is preliminary data.</text>
</comment>
<evidence type="ECO:0000313" key="3">
    <source>
        <dbReference type="EMBL" id="PAV82820.1"/>
    </source>
</evidence>
<proteinExistence type="predicted"/>
<name>A0A2A2L9H4_9BILA</name>
<feature type="region of interest" description="Disordered" evidence="1">
    <location>
        <begin position="140"/>
        <end position="164"/>
    </location>
</feature>
<dbReference type="EMBL" id="LIAE01007026">
    <property type="protein sequence ID" value="PAV82820.1"/>
    <property type="molecule type" value="Genomic_DNA"/>
</dbReference>
<protein>
    <submittedName>
        <fullName evidence="3">Uncharacterized protein</fullName>
    </submittedName>
</protein>
<feature type="transmembrane region" description="Helical" evidence="2">
    <location>
        <begin position="6"/>
        <end position="30"/>
    </location>
</feature>
<keyword evidence="2" id="KW-0812">Transmembrane</keyword>
<keyword evidence="2" id="KW-0472">Membrane</keyword>